<dbReference type="SMART" id="SM00034">
    <property type="entry name" value="CLECT"/>
    <property type="match status" value="1"/>
</dbReference>
<dbReference type="InterPro" id="IPR001304">
    <property type="entry name" value="C-type_lectin-like"/>
</dbReference>
<comment type="caution">
    <text evidence="4">The sequence shown here is derived from an EMBL/GenBank/DDBJ whole genome shotgun (WGS) entry which is preliminary data.</text>
</comment>
<evidence type="ECO:0000313" key="5">
    <source>
        <dbReference type="Proteomes" id="UP001497497"/>
    </source>
</evidence>
<dbReference type="AlphaFoldDB" id="A0AAV2HKU6"/>
<organism evidence="4 5">
    <name type="scientific">Lymnaea stagnalis</name>
    <name type="common">Great pond snail</name>
    <name type="synonym">Helix stagnalis</name>
    <dbReference type="NCBI Taxonomy" id="6523"/>
    <lineage>
        <taxon>Eukaryota</taxon>
        <taxon>Metazoa</taxon>
        <taxon>Spiralia</taxon>
        <taxon>Lophotrochozoa</taxon>
        <taxon>Mollusca</taxon>
        <taxon>Gastropoda</taxon>
        <taxon>Heterobranchia</taxon>
        <taxon>Euthyneura</taxon>
        <taxon>Panpulmonata</taxon>
        <taxon>Hygrophila</taxon>
        <taxon>Lymnaeoidea</taxon>
        <taxon>Lymnaeidae</taxon>
        <taxon>Lymnaea</taxon>
    </lineage>
</organism>
<proteinExistence type="predicted"/>
<dbReference type="InterPro" id="IPR016187">
    <property type="entry name" value="CTDL_fold"/>
</dbReference>
<dbReference type="InterPro" id="IPR051663">
    <property type="entry name" value="CLec_Tetranectin-domain"/>
</dbReference>
<evidence type="ECO:0000313" key="4">
    <source>
        <dbReference type="EMBL" id="CAL1534038.1"/>
    </source>
</evidence>
<protein>
    <recommendedName>
        <fullName evidence="3">C-type lectin domain-containing protein</fullName>
    </recommendedName>
</protein>
<dbReference type="EMBL" id="CAXITT010000159">
    <property type="protein sequence ID" value="CAL1534038.1"/>
    <property type="molecule type" value="Genomic_DNA"/>
</dbReference>
<dbReference type="PROSITE" id="PS00615">
    <property type="entry name" value="C_TYPE_LECTIN_1"/>
    <property type="match status" value="1"/>
</dbReference>
<sequence>HNTTRVCLIYDTQKRTHESAEELCRSCGSHLYTLRTYDKFKMLQNLITFHAWVGLDDIESEGRYVWVDNKEVISDTWLRTIYKPSQPDNGDGIEDCTIMIRNLKLLNDYQCNATAHTVCETIM</sequence>
<dbReference type="PROSITE" id="PS50041">
    <property type="entry name" value="C_TYPE_LECTIN_2"/>
    <property type="match status" value="1"/>
</dbReference>
<name>A0AAV2HKU6_LYMST</name>
<dbReference type="Pfam" id="PF00059">
    <property type="entry name" value="Lectin_C"/>
    <property type="match status" value="1"/>
</dbReference>
<dbReference type="PANTHER" id="PTHR22799">
    <property type="entry name" value="TETRANECTIN-RELATED"/>
    <property type="match status" value="1"/>
</dbReference>
<dbReference type="InterPro" id="IPR018378">
    <property type="entry name" value="C-type_lectin_CS"/>
</dbReference>
<dbReference type="Gene3D" id="3.10.100.10">
    <property type="entry name" value="Mannose-Binding Protein A, subunit A"/>
    <property type="match status" value="1"/>
</dbReference>
<keyword evidence="2" id="KW-1015">Disulfide bond</keyword>
<feature type="non-terminal residue" evidence="4">
    <location>
        <position position="1"/>
    </location>
</feature>
<evidence type="ECO:0000259" key="3">
    <source>
        <dbReference type="PROSITE" id="PS50041"/>
    </source>
</evidence>
<dbReference type="SUPFAM" id="SSF56436">
    <property type="entry name" value="C-type lectin-like"/>
    <property type="match status" value="1"/>
</dbReference>
<evidence type="ECO:0000256" key="1">
    <source>
        <dbReference type="ARBA" id="ARBA00022734"/>
    </source>
</evidence>
<evidence type="ECO:0000256" key="2">
    <source>
        <dbReference type="ARBA" id="ARBA00023157"/>
    </source>
</evidence>
<dbReference type="InterPro" id="IPR016186">
    <property type="entry name" value="C-type_lectin-like/link_sf"/>
</dbReference>
<gene>
    <name evidence="4" type="ORF">GSLYS_00007998001</name>
</gene>
<dbReference type="GO" id="GO:0030246">
    <property type="term" value="F:carbohydrate binding"/>
    <property type="evidence" value="ECO:0007669"/>
    <property type="project" value="UniProtKB-KW"/>
</dbReference>
<keyword evidence="5" id="KW-1185">Reference proteome</keyword>
<reference evidence="4 5" key="1">
    <citation type="submission" date="2024-04" db="EMBL/GenBank/DDBJ databases">
        <authorList>
            <consortium name="Genoscope - CEA"/>
            <person name="William W."/>
        </authorList>
    </citation>
    <scope>NUCLEOTIDE SEQUENCE [LARGE SCALE GENOMIC DNA]</scope>
</reference>
<feature type="domain" description="C-type lectin" evidence="3">
    <location>
        <begin position="3"/>
        <end position="120"/>
    </location>
</feature>
<dbReference type="PANTHER" id="PTHR22799:SF6">
    <property type="entry name" value="C-TYPE LECTIN DOMAIN FAMILY 4 MEMBER M-LIKE"/>
    <property type="match status" value="1"/>
</dbReference>
<keyword evidence="1" id="KW-0430">Lectin</keyword>
<accession>A0AAV2HKU6</accession>
<dbReference type="Proteomes" id="UP001497497">
    <property type="component" value="Unassembled WGS sequence"/>
</dbReference>